<accession>A0A3B6C5N9</accession>
<dbReference type="Gramene" id="TraesCS2B02G211900.1">
    <property type="protein sequence ID" value="TraesCS2B02G211900.1"/>
    <property type="gene ID" value="TraesCS2B02G211900"/>
</dbReference>
<proteinExistence type="predicted"/>
<dbReference type="PANTHER" id="PTHR31300">
    <property type="entry name" value="LIPASE"/>
    <property type="match status" value="1"/>
</dbReference>
<dbReference type="OrthoDB" id="2012654at2759"/>
<keyword evidence="3" id="KW-1185">Reference proteome</keyword>
<reference evidence="2" key="2">
    <citation type="submission" date="2018-10" db="UniProtKB">
        <authorList>
            <consortium name="EnsemblPlants"/>
        </authorList>
    </citation>
    <scope>IDENTIFICATION</scope>
</reference>
<dbReference type="PANTHER" id="PTHR31300:SF5">
    <property type="entry name" value="OS07G0591100 PROTEIN"/>
    <property type="match status" value="1"/>
</dbReference>
<organism evidence="2">
    <name type="scientific">Triticum aestivum</name>
    <name type="common">Wheat</name>
    <dbReference type="NCBI Taxonomy" id="4565"/>
    <lineage>
        <taxon>Eukaryota</taxon>
        <taxon>Viridiplantae</taxon>
        <taxon>Streptophyta</taxon>
        <taxon>Embryophyta</taxon>
        <taxon>Tracheophyta</taxon>
        <taxon>Spermatophyta</taxon>
        <taxon>Magnoliopsida</taxon>
        <taxon>Liliopsida</taxon>
        <taxon>Poales</taxon>
        <taxon>Poaceae</taxon>
        <taxon>BOP clade</taxon>
        <taxon>Pooideae</taxon>
        <taxon>Triticodae</taxon>
        <taxon>Triticeae</taxon>
        <taxon>Triticinae</taxon>
        <taxon>Triticum</taxon>
    </lineage>
</organism>
<evidence type="ECO:0008006" key="4">
    <source>
        <dbReference type="Google" id="ProtNLM"/>
    </source>
</evidence>
<dbReference type="Gramene" id="TraesCS2B03G0511100.1">
    <property type="protein sequence ID" value="TraesCS2B03G0511100.1.CDS"/>
    <property type="gene ID" value="TraesCS2B03G0511100"/>
</dbReference>
<evidence type="ECO:0000313" key="2">
    <source>
        <dbReference type="EnsemblPlants" id="TraesCS2B02G211900.1"/>
    </source>
</evidence>
<protein>
    <recommendedName>
        <fullName evidence="4">Lipase-like protein</fullName>
    </recommendedName>
</protein>
<gene>
    <name evidence="2" type="primary">LOC123044354</name>
</gene>
<dbReference type="Proteomes" id="UP000019116">
    <property type="component" value="Chromosome 2B"/>
</dbReference>
<dbReference type="GeneID" id="123044354"/>
<evidence type="ECO:0000256" key="1">
    <source>
        <dbReference type="SAM" id="MobiDB-lite"/>
    </source>
</evidence>
<dbReference type="InterPro" id="IPR006873">
    <property type="entry name" value="DUF620"/>
</dbReference>
<dbReference type="RefSeq" id="XP_044323015.1">
    <property type="nucleotide sequence ID" value="XM_044467080.1"/>
</dbReference>
<name>A0A3B6C5N9_WHEAT</name>
<dbReference type="STRING" id="4565.A0A3B6C5N9"/>
<dbReference type="OMA" id="TCNWISA"/>
<dbReference type="Pfam" id="PF04788">
    <property type="entry name" value="DUF620"/>
    <property type="match status" value="1"/>
</dbReference>
<reference evidence="2" key="1">
    <citation type="submission" date="2018-08" db="EMBL/GenBank/DDBJ databases">
        <authorList>
            <person name="Rossello M."/>
        </authorList>
    </citation>
    <scope>NUCLEOTIDE SEQUENCE [LARGE SCALE GENOMIC DNA]</scope>
    <source>
        <strain evidence="2">cv. Chinese Spring</strain>
    </source>
</reference>
<sequence>MEKERNQGFFAALKEEVVRGLSPARSRGKTPARSASPARMLIPRRRKAPPPPPEKQMEQQQYLPEQLIARSGSLRPGGEVLEPLIEGPDADRLAAGDFVGEDSGRREGFGHWVRGHLTRTPSMASGSTGPGGSSGSFRHSDLRLLLGVMGAPLAPISSNLADPLPLLSIKGTPIESSSAQYILQQYMAASGGYKMLQSVRNAYAMGKVRMVASEFETATRVVKNRGPSGRGAAAVEQGGFVLWTMAPGMWYVELAVGGSKVHAGCNGRLVWRHTPWLGAHAAKGPVRPLRRVLQGLDPLTTAGLFAEARCVGEKKVNGEDCFILKLSADPQTLKLRSEGPAEIIRHVLFGYFSQRTGLIVHIEDSHLTRIQPHSGGDAVYWETTISSCLEDYRAVEGIMIAHAGRSAVTLFRFGEAAMSHTKTRMEEAWSIEEVAFNVPGLSVDCFIPPADIRSGSVGEACELPPHGDRAKSTAVHPARVAAAAERTHAHGVNAGSGGRGEKIVWRVEV</sequence>
<dbReference type="PaxDb" id="4565-Traes_2BS_141C62737.1"/>
<feature type="region of interest" description="Disordered" evidence="1">
    <location>
        <begin position="1"/>
        <end position="60"/>
    </location>
</feature>
<dbReference type="AlphaFoldDB" id="A0A3B6C5N9"/>
<evidence type="ECO:0000313" key="3">
    <source>
        <dbReference type="Proteomes" id="UP000019116"/>
    </source>
</evidence>
<dbReference type="EnsemblPlants" id="TraesCS2B02G211900.1">
    <property type="protein sequence ID" value="TraesCS2B02G211900.1"/>
    <property type="gene ID" value="TraesCS2B02G211900"/>
</dbReference>